<reference evidence="2 3" key="1">
    <citation type="journal article" date="2019" name="Front. Microbiol.">
        <title>Ammonia Oxidation by the Arctic Terrestrial Thaumarchaeote Candidatus Nitrosocosmicus arcticus Is Stimulated by Increasing Temperatures.</title>
        <authorList>
            <person name="Alves R.J.E."/>
            <person name="Kerou M."/>
            <person name="Zappe A."/>
            <person name="Bittner R."/>
            <person name="Abby S.S."/>
            <person name="Schmidt H.A."/>
            <person name="Pfeifer K."/>
            <person name="Schleper C."/>
        </authorList>
    </citation>
    <scope>NUCLEOTIDE SEQUENCE [LARGE SCALE GENOMIC DNA]</scope>
    <source>
        <strain evidence="2 3">Kfb</strain>
    </source>
</reference>
<keyword evidence="3" id="KW-1185">Reference proteome</keyword>
<accession>A0A557SWG0</accession>
<evidence type="ECO:0000313" key="3">
    <source>
        <dbReference type="Proteomes" id="UP000315289"/>
    </source>
</evidence>
<dbReference type="AlphaFoldDB" id="A0A557SWG0"/>
<sequence length="87" mass="10188">MLICEYDSTIAVQLDDLVEGHVLLDGILESVVDIQIFTIIIYIHHFKKHKKKRITSYKSERCNYSYCCLRLLIPQFSTSHPSLLLYI</sequence>
<keyword evidence="1" id="KW-0472">Membrane</keyword>
<organism evidence="2 3">
    <name type="scientific">Candidatus Nitrosocosmicus arcticus</name>
    <dbReference type="NCBI Taxonomy" id="2035267"/>
    <lineage>
        <taxon>Archaea</taxon>
        <taxon>Nitrososphaerota</taxon>
        <taxon>Nitrososphaeria</taxon>
        <taxon>Nitrososphaerales</taxon>
        <taxon>Nitrososphaeraceae</taxon>
        <taxon>Candidatus Nitrosocosmicus</taxon>
    </lineage>
</organism>
<dbReference type="Proteomes" id="UP000315289">
    <property type="component" value="Unassembled WGS sequence"/>
</dbReference>
<dbReference type="EMBL" id="VOAH01000005">
    <property type="protein sequence ID" value="TVP40933.1"/>
    <property type="molecule type" value="Genomic_DNA"/>
</dbReference>
<name>A0A557SWG0_9ARCH</name>
<evidence type="ECO:0000256" key="1">
    <source>
        <dbReference type="SAM" id="Phobius"/>
    </source>
</evidence>
<keyword evidence="1" id="KW-0812">Transmembrane</keyword>
<proteinExistence type="predicted"/>
<evidence type="ECO:0000313" key="2">
    <source>
        <dbReference type="EMBL" id="TVP40933.1"/>
    </source>
</evidence>
<comment type="caution">
    <text evidence="2">The sequence shown here is derived from an EMBL/GenBank/DDBJ whole genome shotgun (WGS) entry which is preliminary data.</text>
</comment>
<feature type="transmembrane region" description="Helical" evidence="1">
    <location>
        <begin position="22"/>
        <end position="43"/>
    </location>
</feature>
<keyword evidence="1" id="KW-1133">Transmembrane helix</keyword>
<protein>
    <submittedName>
        <fullName evidence="2">Uncharacterized protein</fullName>
    </submittedName>
</protein>
<gene>
    <name evidence="2" type="ORF">NARC_50114</name>
</gene>